<dbReference type="GO" id="GO:0005737">
    <property type="term" value="C:cytoplasm"/>
    <property type="evidence" value="ECO:0007669"/>
    <property type="project" value="UniProtKB-ARBA"/>
</dbReference>
<feature type="domain" description="Thioredoxin" evidence="2">
    <location>
        <begin position="1"/>
        <end position="111"/>
    </location>
</feature>
<dbReference type="InterPro" id="IPR008979">
    <property type="entry name" value="Galactose-bd-like_sf"/>
</dbReference>
<dbReference type="EMBL" id="UZAF01021889">
    <property type="protein sequence ID" value="VDO81689.1"/>
    <property type="molecule type" value="Genomic_DNA"/>
</dbReference>
<dbReference type="Gene3D" id="2.60.120.470">
    <property type="entry name" value="PITH domain"/>
    <property type="match status" value="1"/>
</dbReference>
<evidence type="ECO:0000313" key="5">
    <source>
        <dbReference type="Proteomes" id="UP000268014"/>
    </source>
</evidence>
<evidence type="ECO:0000313" key="4">
    <source>
        <dbReference type="EMBL" id="VDO81689.1"/>
    </source>
</evidence>
<dbReference type="PROSITE" id="PS00194">
    <property type="entry name" value="THIOREDOXIN_1"/>
    <property type="match status" value="1"/>
</dbReference>
<keyword evidence="5" id="KW-1185">Reference proteome</keyword>
<dbReference type="Pfam" id="PF00085">
    <property type="entry name" value="Thioredoxin"/>
    <property type="match status" value="1"/>
</dbReference>
<gene>
    <name evidence="4" type="ORF">HPLM_LOCUS20135</name>
</gene>
<dbReference type="InterPro" id="IPR010400">
    <property type="entry name" value="PITH_dom"/>
</dbReference>
<dbReference type="OrthoDB" id="2121326at2759"/>
<dbReference type="PRINTS" id="PR00421">
    <property type="entry name" value="THIOREDOXIN"/>
</dbReference>
<accession>A0A0N4X701</accession>
<dbReference type="InterPro" id="IPR037047">
    <property type="entry name" value="PITH_dom_sf"/>
</dbReference>
<keyword evidence="1" id="KW-1015">Disulfide bond</keyword>
<dbReference type="PROSITE" id="PS51532">
    <property type="entry name" value="PITH"/>
    <property type="match status" value="1"/>
</dbReference>
<evidence type="ECO:0000256" key="1">
    <source>
        <dbReference type="ARBA" id="ARBA00023157"/>
    </source>
</evidence>
<dbReference type="OMA" id="PIFEMFP"/>
<dbReference type="PROSITE" id="PS51352">
    <property type="entry name" value="THIOREDOXIN_2"/>
    <property type="match status" value="1"/>
</dbReference>
<dbReference type="PANTHER" id="PTHR46115">
    <property type="entry name" value="THIOREDOXIN-LIKE PROTEIN 1"/>
    <property type="match status" value="1"/>
</dbReference>
<dbReference type="SUPFAM" id="SSF52833">
    <property type="entry name" value="Thioredoxin-like"/>
    <property type="match status" value="1"/>
</dbReference>
<dbReference type="Pfam" id="PF06201">
    <property type="entry name" value="PITH"/>
    <property type="match status" value="1"/>
</dbReference>
<protein>
    <submittedName>
        <fullName evidence="6">Thioredoxin</fullName>
    </submittedName>
</protein>
<proteinExistence type="predicted"/>
<dbReference type="InterPro" id="IPR036249">
    <property type="entry name" value="Thioredoxin-like_sf"/>
</dbReference>
<reference evidence="4 5" key="2">
    <citation type="submission" date="2018-11" db="EMBL/GenBank/DDBJ databases">
        <authorList>
            <consortium name="Pathogen Informatics"/>
        </authorList>
    </citation>
    <scope>NUCLEOTIDE SEQUENCE [LARGE SCALE GENOMIC DNA]</scope>
    <source>
        <strain evidence="4 5">MHpl1</strain>
    </source>
</reference>
<dbReference type="SUPFAM" id="SSF49785">
    <property type="entry name" value="Galactose-binding domain-like"/>
    <property type="match status" value="1"/>
</dbReference>
<dbReference type="InterPro" id="IPR013766">
    <property type="entry name" value="Thioredoxin_domain"/>
</dbReference>
<dbReference type="InterPro" id="IPR017937">
    <property type="entry name" value="Thioredoxin_CS"/>
</dbReference>
<dbReference type="WBParaSite" id="HPLM_0002014301-mRNA-1">
    <property type="protein sequence ID" value="HPLM_0002014301-mRNA-1"/>
    <property type="gene ID" value="HPLM_0002014301"/>
</dbReference>
<dbReference type="FunFam" id="3.40.30.10:FF:000245">
    <property type="entry name" value="Thioredoxin"/>
    <property type="match status" value="1"/>
</dbReference>
<feature type="domain" description="PITH" evidence="3">
    <location>
        <begin position="109"/>
        <end position="284"/>
    </location>
</feature>
<dbReference type="CDD" id="cd02947">
    <property type="entry name" value="TRX_family"/>
    <property type="match status" value="1"/>
</dbReference>
<name>A0A0N4X701_HAEPC</name>
<dbReference type="AlphaFoldDB" id="A0A0N4X701"/>
<dbReference type="STRING" id="6290.A0A0N4X701"/>
<reference evidence="6" key="1">
    <citation type="submission" date="2017-02" db="UniProtKB">
        <authorList>
            <consortium name="WormBaseParasite"/>
        </authorList>
    </citation>
    <scope>IDENTIFICATION</scope>
</reference>
<evidence type="ECO:0000259" key="2">
    <source>
        <dbReference type="PROSITE" id="PS51352"/>
    </source>
</evidence>
<dbReference type="Gene3D" id="3.40.30.10">
    <property type="entry name" value="Glutaredoxin"/>
    <property type="match status" value="1"/>
</dbReference>
<evidence type="ECO:0000313" key="6">
    <source>
        <dbReference type="WBParaSite" id="HPLM_0002014301-mRNA-1"/>
    </source>
</evidence>
<dbReference type="Proteomes" id="UP000268014">
    <property type="component" value="Unassembled WGS sequence"/>
</dbReference>
<organism evidence="6">
    <name type="scientific">Haemonchus placei</name>
    <name type="common">Barber's pole worm</name>
    <dbReference type="NCBI Taxonomy" id="6290"/>
    <lineage>
        <taxon>Eukaryota</taxon>
        <taxon>Metazoa</taxon>
        <taxon>Ecdysozoa</taxon>
        <taxon>Nematoda</taxon>
        <taxon>Chromadorea</taxon>
        <taxon>Rhabditida</taxon>
        <taxon>Rhabditina</taxon>
        <taxon>Rhabditomorpha</taxon>
        <taxon>Strongyloidea</taxon>
        <taxon>Trichostrongylidae</taxon>
        <taxon>Haemonchus</taxon>
    </lineage>
</organism>
<evidence type="ECO:0000259" key="3">
    <source>
        <dbReference type="PROSITE" id="PS51532"/>
    </source>
</evidence>
<sequence>MPVRVCQDDSDYQAAIAEAGAKPVVVDFSAEWCGPCKMIAPVFENLSNKYMTMVFLKVDVDKCEETAAQNGVSAMPTFIVFLNGTKVDSLRGANTSGLEAMVQKWADTQPAGDVPGQSDITSLIDKKQMECLNGDDRTPLAGFLEGENVLRSDCDEQLIISLPFTQPVKVHSIMMKGTNGKTPKKVRIFSNLPKTLDFDGASSVEAVQVLEFSEKAQSEPELLLLKYVKFQNVNNIQLFIENNLGGGDVRHRICDVTEIEQLKIYGTPLSGVNMNEFKRVKQFRSFLA</sequence>